<dbReference type="Pfam" id="PF03583">
    <property type="entry name" value="LIP"/>
    <property type="match status" value="1"/>
</dbReference>
<proteinExistence type="predicted"/>
<dbReference type="SUPFAM" id="SSF53474">
    <property type="entry name" value="alpha/beta-Hydrolases"/>
    <property type="match status" value="1"/>
</dbReference>
<dbReference type="InterPro" id="IPR005152">
    <property type="entry name" value="Lipase_secreted"/>
</dbReference>
<accession>A0A916NAR2</accession>
<evidence type="ECO:0000313" key="2">
    <source>
        <dbReference type="EMBL" id="CAG4989583.1"/>
    </source>
</evidence>
<name>A0A916NAR2_9BACT</name>
<dbReference type="EMBL" id="CAJRAF010000001">
    <property type="protein sequence ID" value="CAG4989583.1"/>
    <property type="molecule type" value="Genomic_DNA"/>
</dbReference>
<dbReference type="PANTHER" id="PTHR34853:SF1">
    <property type="entry name" value="LIPASE 5"/>
    <property type="match status" value="1"/>
</dbReference>
<feature type="signal peptide" evidence="1">
    <location>
        <begin position="1"/>
        <end position="25"/>
    </location>
</feature>
<dbReference type="Gene3D" id="1.10.260.160">
    <property type="match status" value="1"/>
</dbReference>
<evidence type="ECO:0000256" key="1">
    <source>
        <dbReference type="SAM" id="SignalP"/>
    </source>
</evidence>
<dbReference type="GO" id="GO:0016042">
    <property type="term" value="P:lipid catabolic process"/>
    <property type="evidence" value="ECO:0007669"/>
    <property type="project" value="InterPro"/>
</dbReference>
<dbReference type="PANTHER" id="PTHR34853">
    <property type="match status" value="1"/>
</dbReference>
<dbReference type="RefSeq" id="WP_215237105.1">
    <property type="nucleotide sequence ID" value="NZ_CAJRAF010000001.1"/>
</dbReference>
<dbReference type="GO" id="GO:0004806">
    <property type="term" value="F:triacylglycerol lipase activity"/>
    <property type="evidence" value="ECO:0007669"/>
    <property type="project" value="InterPro"/>
</dbReference>
<keyword evidence="3" id="KW-1185">Reference proteome</keyword>
<dbReference type="Proteomes" id="UP000680038">
    <property type="component" value="Unassembled WGS sequence"/>
</dbReference>
<keyword evidence="1" id="KW-0732">Signal</keyword>
<organism evidence="2 3">
    <name type="scientific">Dyadobacter helix</name>
    <dbReference type="NCBI Taxonomy" id="2822344"/>
    <lineage>
        <taxon>Bacteria</taxon>
        <taxon>Pseudomonadati</taxon>
        <taxon>Bacteroidota</taxon>
        <taxon>Cytophagia</taxon>
        <taxon>Cytophagales</taxon>
        <taxon>Spirosomataceae</taxon>
        <taxon>Dyadobacter</taxon>
    </lineage>
</organism>
<reference evidence="2" key="1">
    <citation type="submission" date="2021-04" db="EMBL/GenBank/DDBJ databases">
        <authorList>
            <person name="Rodrigo-Torres L."/>
            <person name="Arahal R. D."/>
            <person name="Lucena T."/>
        </authorList>
    </citation>
    <scope>NUCLEOTIDE SEQUENCE</scope>
    <source>
        <strain evidence="2">CECT 9275</strain>
    </source>
</reference>
<evidence type="ECO:0008006" key="4">
    <source>
        <dbReference type="Google" id="ProtNLM"/>
    </source>
</evidence>
<dbReference type="Gene3D" id="3.40.50.1820">
    <property type="entry name" value="alpha/beta hydrolase"/>
    <property type="match status" value="1"/>
</dbReference>
<comment type="caution">
    <text evidence="2">The sequence shown here is derived from an EMBL/GenBank/DDBJ whole genome shotgun (WGS) entry which is preliminary data.</text>
</comment>
<dbReference type="InterPro" id="IPR029058">
    <property type="entry name" value="AB_hydrolase_fold"/>
</dbReference>
<gene>
    <name evidence="2" type="ORF">DYBT9275_00320</name>
</gene>
<dbReference type="PIRSF" id="PIRSF029171">
    <property type="entry name" value="Esterase_LipA"/>
    <property type="match status" value="1"/>
</dbReference>
<dbReference type="PROSITE" id="PS51257">
    <property type="entry name" value="PROKAR_LIPOPROTEIN"/>
    <property type="match status" value="1"/>
</dbReference>
<evidence type="ECO:0000313" key="3">
    <source>
        <dbReference type="Proteomes" id="UP000680038"/>
    </source>
</evidence>
<sequence length="399" mass="44236">MKNFDPKILFNRIFLLFLWSVLFLASCNNDDPATPEQNKYLKESSKIKDLTKDDISKVASAISPLLTGYVKNGVTVYKITYETKNTDGQTITASGALLVPVTDQPASLISVQHGTILNENSAPSHFQDGSETATFGTLFGSLGYIIAYPDYIGYGSSAAYPHPYEHKASFGTACLDMLRASKEFLKAQNAVKWDNKLYLAGYSEGGSATMALQKKIEEEASSEFNLIASSCGAGAYDKTAFMKYVINNTTHGIAAYNKLYLWVLLTYDRIYNLNHPKSYYFKEPFATQIEKLGIDYPINQSFNTILNDSFKTALNDGTSKGFLDAIGDNDVYNWKPKVPTRLYHGNADQLVFYFNSEKAYNTMKALGADVQLITIDKGDHASSIDDFLLGTLAFFTTTK</sequence>
<dbReference type="AlphaFoldDB" id="A0A916NAR2"/>
<feature type="chain" id="PRO_5036788217" description="Phospholipase" evidence="1">
    <location>
        <begin position="26"/>
        <end position="399"/>
    </location>
</feature>
<protein>
    <recommendedName>
        <fullName evidence="4">Phospholipase</fullName>
    </recommendedName>
</protein>